<dbReference type="Proteomes" id="UP000308197">
    <property type="component" value="Unassembled WGS sequence"/>
</dbReference>
<reference evidence="2 3" key="1">
    <citation type="journal article" date="2019" name="Nat. Ecol. Evol.">
        <title>Megaphylogeny resolves global patterns of mushroom evolution.</title>
        <authorList>
            <person name="Varga T."/>
            <person name="Krizsan K."/>
            <person name="Foldi C."/>
            <person name="Dima B."/>
            <person name="Sanchez-Garcia M."/>
            <person name="Sanchez-Ramirez S."/>
            <person name="Szollosi G.J."/>
            <person name="Szarkandi J.G."/>
            <person name="Papp V."/>
            <person name="Albert L."/>
            <person name="Andreopoulos W."/>
            <person name="Angelini C."/>
            <person name="Antonin V."/>
            <person name="Barry K.W."/>
            <person name="Bougher N.L."/>
            <person name="Buchanan P."/>
            <person name="Buyck B."/>
            <person name="Bense V."/>
            <person name="Catcheside P."/>
            <person name="Chovatia M."/>
            <person name="Cooper J."/>
            <person name="Damon W."/>
            <person name="Desjardin D."/>
            <person name="Finy P."/>
            <person name="Geml J."/>
            <person name="Haridas S."/>
            <person name="Hughes K."/>
            <person name="Justo A."/>
            <person name="Karasinski D."/>
            <person name="Kautmanova I."/>
            <person name="Kiss B."/>
            <person name="Kocsube S."/>
            <person name="Kotiranta H."/>
            <person name="LaButti K.M."/>
            <person name="Lechner B.E."/>
            <person name="Liimatainen K."/>
            <person name="Lipzen A."/>
            <person name="Lukacs Z."/>
            <person name="Mihaltcheva S."/>
            <person name="Morgado L.N."/>
            <person name="Niskanen T."/>
            <person name="Noordeloos M.E."/>
            <person name="Ohm R.A."/>
            <person name="Ortiz-Santana B."/>
            <person name="Ovrebo C."/>
            <person name="Racz N."/>
            <person name="Riley R."/>
            <person name="Savchenko A."/>
            <person name="Shiryaev A."/>
            <person name="Soop K."/>
            <person name="Spirin V."/>
            <person name="Szebenyi C."/>
            <person name="Tomsovsky M."/>
            <person name="Tulloss R.E."/>
            <person name="Uehling J."/>
            <person name="Grigoriev I.V."/>
            <person name="Vagvolgyi C."/>
            <person name="Papp T."/>
            <person name="Martin F.M."/>
            <person name="Miettinen O."/>
            <person name="Hibbett D.S."/>
            <person name="Nagy L.G."/>
        </authorList>
    </citation>
    <scope>NUCLEOTIDE SEQUENCE [LARGE SCALE GENOMIC DNA]</scope>
    <source>
        <strain evidence="2 3">HHB13444</strain>
    </source>
</reference>
<dbReference type="STRING" id="1314778.A0A5C3NTA7"/>
<evidence type="ECO:0000313" key="3">
    <source>
        <dbReference type="Proteomes" id="UP000308197"/>
    </source>
</evidence>
<evidence type="ECO:0000259" key="1">
    <source>
        <dbReference type="Pfam" id="PF24626"/>
    </source>
</evidence>
<dbReference type="InParanoid" id="A0A5C3NTA7"/>
<organism evidence="2 3">
    <name type="scientific">Polyporus arcularius HHB13444</name>
    <dbReference type="NCBI Taxonomy" id="1314778"/>
    <lineage>
        <taxon>Eukaryota</taxon>
        <taxon>Fungi</taxon>
        <taxon>Dikarya</taxon>
        <taxon>Basidiomycota</taxon>
        <taxon>Agaricomycotina</taxon>
        <taxon>Agaricomycetes</taxon>
        <taxon>Polyporales</taxon>
        <taxon>Polyporaceae</taxon>
        <taxon>Polyporus</taxon>
    </lineage>
</organism>
<sequence length="142" mass="16793">MPKGRAKKLVPKYIGPYKIVEAHPETSSYTLELSADLVERGVHPTFHVDLLRRHEPNDDALFPHRDSRAYYDMGVDEEQEWLVDEIVGHRWVDGAVQLHVRWTHGDTTWKWYRDCSELSAVDEYFRLQGVKHWRSLPRKPED</sequence>
<dbReference type="InterPro" id="IPR016197">
    <property type="entry name" value="Chromo-like_dom_sf"/>
</dbReference>
<protein>
    <recommendedName>
        <fullName evidence="1">Tf2-1-like SH3-like domain-containing protein</fullName>
    </recommendedName>
</protein>
<name>A0A5C3NTA7_9APHY</name>
<evidence type="ECO:0000313" key="2">
    <source>
        <dbReference type="EMBL" id="TFK80242.1"/>
    </source>
</evidence>
<keyword evidence="3" id="KW-1185">Reference proteome</keyword>
<accession>A0A5C3NTA7</accession>
<proteinExistence type="predicted"/>
<feature type="domain" description="Tf2-1-like SH3-like" evidence="1">
    <location>
        <begin position="4"/>
        <end position="54"/>
    </location>
</feature>
<gene>
    <name evidence="2" type="ORF">K466DRAFT_504220</name>
</gene>
<dbReference type="Pfam" id="PF24626">
    <property type="entry name" value="SH3_Tf2-1"/>
    <property type="match status" value="1"/>
</dbReference>
<dbReference type="SUPFAM" id="SSF54160">
    <property type="entry name" value="Chromo domain-like"/>
    <property type="match status" value="1"/>
</dbReference>
<dbReference type="EMBL" id="ML211816">
    <property type="protein sequence ID" value="TFK80242.1"/>
    <property type="molecule type" value="Genomic_DNA"/>
</dbReference>
<dbReference type="AlphaFoldDB" id="A0A5C3NTA7"/>
<dbReference type="InterPro" id="IPR056924">
    <property type="entry name" value="SH3_Tf2-1"/>
</dbReference>
<dbReference type="Gene3D" id="2.40.50.40">
    <property type="match status" value="1"/>
</dbReference>